<proteinExistence type="inferred from homology"/>
<dbReference type="Pfam" id="PF21365">
    <property type="entry name" value="Glyco_hydro_31_3rd"/>
    <property type="match status" value="1"/>
</dbReference>
<dbReference type="Gene3D" id="3.20.20.80">
    <property type="entry name" value="Glycosidases"/>
    <property type="match status" value="1"/>
</dbReference>
<dbReference type="GO" id="GO:0005975">
    <property type="term" value="P:carbohydrate metabolic process"/>
    <property type="evidence" value="ECO:0007669"/>
    <property type="project" value="InterPro"/>
</dbReference>
<feature type="domain" description="Glycoside hydrolase family 31 TIM barrel" evidence="3">
    <location>
        <begin position="195"/>
        <end position="497"/>
    </location>
</feature>
<comment type="similarity">
    <text evidence="1 2">Belongs to the glycosyl hydrolase 31 family.</text>
</comment>
<reference evidence="5 6" key="1">
    <citation type="submission" date="2011-09" db="EMBL/GenBank/DDBJ databases">
        <title>The draft genome of Treponema saccharophilum DSM 2985.</title>
        <authorList>
            <consortium name="US DOE Joint Genome Institute (JGI-PGF)"/>
            <person name="Lucas S."/>
            <person name="Copeland A."/>
            <person name="Lapidus A."/>
            <person name="Glavina del Rio T."/>
            <person name="Dalin E."/>
            <person name="Tice H."/>
            <person name="Bruce D."/>
            <person name="Goodwin L."/>
            <person name="Pitluck S."/>
            <person name="Peters L."/>
            <person name="Kyrpides N."/>
            <person name="Mavromatis K."/>
            <person name="Ivanova N."/>
            <person name="Markowitz V."/>
            <person name="Cheng J.-F."/>
            <person name="Hugenholtz P."/>
            <person name="Woyke T."/>
            <person name="Wu D."/>
            <person name="Gronow S."/>
            <person name="Wellnitz S."/>
            <person name="Brambilla E."/>
            <person name="Klenk H.-P."/>
            <person name="Eisen J.A."/>
        </authorList>
    </citation>
    <scope>NUCLEOTIDE SEQUENCE [LARGE SCALE GENOMIC DNA]</scope>
    <source>
        <strain evidence="5 6">DSM 2985</strain>
    </source>
</reference>
<evidence type="ECO:0000259" key="3">
    <source>
        <dbReference type="Pfam" id="PF01055"/>
    </source>
</evidence>
<dbReference type="CDD" id="cd06595">
    <property type="entry name" value="GH31_u1"/>
    <property type="match status" value="1"/>
</dbReference>
<keyword evidence="2" id="KW-0326">Glycosidase</keyword>
<evidence type="ECO:0000313" key="6">
    <source>
        <dbReference type="Proteomes" id="UP000003571"/>
    </source>
</evidence>
<dbReference type="GO" id="GO:0090599">
    <property type="term" value="F:alpha-glucosidase activity"/>
    <property type="evidence" value="ECO:0007669"/>
    <property type="project" value="TreeGrafter"/>
</dbReference>
<evidence type="ECO:0000313" key="5">
    <source>
        <dbReference type="EMBL" id="EIC02653.1"/>
    </source>
</evidence>
<dbReference type="Proteomes" id="UP000003571">
    <property type="component" value="Unassembled WGS sequence"/>
</dbReference>
<evidence type="ECO:0000256" key="1">
    <source>
        <dbReference type="ARBA" id="ARBA00007806"/>
    </source>
</evidence>
<protein>
    <submittedName>
        <fullName evidence="5">Glycoside hydrolase family 31</fullName>
    </submittedName>
</protein>
<dbReference type="eggNOG" id="COG1501">
    <property type="taxonomic scope" value="Bacteria"/>
</dbReference>
<evidence type="ECO:0000256" key="2">
    <source>
        <dbReference type="RuleBase" id="RU361185"/>
    </source>
</evidence>
<dbReference type="InterPro" id="IPR000322">
    <property type="entry name" value="Glyco_hydro_31_TIM"/>
</dbReference>
<dbReference type="Gene3D" id="2.60.40.1180">
    <property type="entry name" value="Golgi alpha-mannosidase II"/>
    <property type="match status" value="1"/>
</dbReference>
<gene>
    <name evidence="5" type="ORF">TresaDRAFT_1933</name>
</gene>
<dbReference type="SUPFAM" id="SSF51445">
    <property type="entry name" value="(Trans)glycosidases"/>
    <property type="match status" value="1"/>
</dbReference>
<evidence type="ECO:0000259" key="4">
    <source>
        <dbReference type="Pfam" id="PF21365"/>
    </source>
</evidence>
<name>H7EIK2_9SPIR</name>
<keyword evidence="2 5" id="KW-0378">Hydrolase</keyword>
<dbReference type="GO" id="GO:0006491">
    <property type="term" value="P:N-glycan processing"/>
    <property type="evidence" value="ECO:0007669"/>
    <property type="project" value="TreeGrafter"/>
</dbReference>
<dbReference type="InterPro" id="IPR017853">
    <property type="entry name" value="GH"/>
</dbReference>
<accession>H7EIK2</accession>
<dbReference type="EMBL" id="AGRW01000036">
    <property type="protein sequence ID" value="EIC02653.1"/>
    <property type="molecule type" value="Genomic_DNA"/>
</dbReference>
<dbReference type="PANTHER" id="PTHR22762">
    <property type="entry name" value="ALPHA-GLUCOSIDASE"/>
    <property type="match status" value="1"/>
</dbReference>
<dbReference type="OrthoDB" id="176168at2"/>
<dbReference type="SUPFAM" id="SSF51011">
    <property type="entry name" value="Glycosyl hydrolase domain"/>
    <property type="match status" value="1"/>
</dbReference>
<dbReference type="STRING" id="907348.TresaDRAFT_1933"/>
<dbReference type="InterPro" id="IPR013780">
    <property type="entry name" value="Glyco_hydro_b"/>
</dbReference>
<dbReference type="RefSeq" id="WP_002702809.1">
    <property type="nucleotide sequence ID" value="NZ_AGRW01000036.1"/>
</dbReference>
<dbReference type="InterPro" id="IPR048395">
    <property type="entry name" value="Glyco_hydro_31_C"/>
</dbReference>
<dbReference type="PANTHER" id="PTHR22762:SF89">
    <property type="entry name" value="ALPHA-XYLOSIDASE"/>
    <property type="match status" value="1"/>
</dbReference>
<feature type="domain" description="Glycosyl hydrolase family 31 C-terminal" evidence="4">
    <location>
        <begin position="508"/>
        <end position="597"/>
    </location>
</feature>
<sequence length="773" mass="87732">MKGIYRIETRGARSGNTIALGNLRVTVIAPALIRLEWSEKGIFTDKATQKIWNRDLGAVEFIRKDYDDECEIGTTRLTIRCRKVGDGGNVSLRSAVEVIIKNPVGTRTWRHGDKTETLKGTARTLDNADGAIPLGEGIISRSGIAILDDSRSCLINDDGTISAREDKNCTDVYLFAYGHDYKDALRDFLLITGRPPLLPRWALGNWWSRYHRYTQEEYLALMDEFARRKIPLSVAMIDMDWHITKIDSSIGTGWTGYTWNRELFPDPKQFLSELHKRNLTVSLNIHPAEGVGRHEEDYGAMRKSLKRADDGETIPFDMTSPDFVEAYFSCLHHPKEKDGVDFWWIDWQQGEKTKLADLDPLWLLNHYHFLDNKKSGKDALILSRYSGEGSHRYPVGFSGDTVISWKSLDFQPFFTATASNIGYCWWSHDIGGHMLGTYDEELQVRWVQLGVFSPIMRLHSSSSEFNHKEPWLFGAGESAAITEFLRMRHALIPYLNTMNARFSRDLVPPIRPLYHEFPEENEAYDFPNEYFFGTELIACPITSPAKKDLRMAPVRAWIPEGLYTDIFTGMTYEGKKTVVMYRPLESFPLLLKAGGILPLESEVFVSLGAEGKFVQEDCGAGEGSDFYRTEFEISGEGVFFIRAPKGKSAEYNIHFLNCDEVLSAESEICGQKRPSDFRYDPLMRKASVRVSVPASGEAAIRLSTRKNEELGRKMVLSRCFSLLDKAEIDFVRKERLFSAVKKGGDTASVCGEILAEETDCDFVSALFERICSR</sequence>
<dbReference type="PATRIC" id="fig|907348.3.peg.652"/>
<dbReference type="Pfam" id="PF01055">
    <property type="entry name" value="Glyco_hydro_31_2nd"/>
    <property type="match status" value="1"/>
</dbReference>
<organism evidence="5 6">
    <name type="scientific">Treponema saccharophilum DSM 2985</name>
    <dbReference type="NCBI Taxonomy" id="907348"/>
    <lineage>
        <taxon>Bacteria</taxon>
        <taxon>Pseudomonadati</taxon>
        <taxon>Spirochaetota</taxon>
        <taxon>Spirochaetia</taxon>
        <taxon>Spirochaetales</taxon>
        <taxon>Treponemataceae</taxon>
        <taxon>Treponema</taxon>
    </lineage>
</organism>
<keyword evidence="6" id="KW-1185">Reference proteome</keyword>
<dbReference type="AlphaFoldDB" id="H7EIK2"/>
<comment type="caution">
    <text evidence="5">The sequence shown here is derived from an EMBL/GenBank/DDBJ whole genome shotgun (WGS) entry which is preliminary data.</text>
</comment>